<evidence type="ECO:0000256" key="4">
    <source>
        <dbReference type="RuleBase" id="RU364078"/>
    </source>
</evidence>
<evidence type="ECO:0000259" key="6">
    <source>
        <dbReference type="Pfam" id="PF04127"/>
    </source>
</evidence>
<dbReference type="HAMAP" id="MF_02225">
    <property type="entry name" value="CoaBC"/>
    <property type="match status" value="1"/>
</dbReference>
<feature type="region of interest" description="Phosphopantothenate--cysteine ligase" evidence="3">
    <location>
        <begin position="186"/>
        <end position="400"/>
    </location>
</feature>
<dbReference type="Gene3D" id="3.40.50.10300">
    <property type="entry name" value="CoaB-like"/>
    <property type="match status" value="1"/>
</dbReference>
<dbReference type="GO" id="GO:0004633">
    <property type="term" value="F:phosphopantothenoylcysteine decarboxylase activity"/>
    <property type="evidence" value="ECO:0007669"/>
    <property type="project" value="UniProtKB-UniRule"/>
</dbReference>
<comment type="caution">
    <text evidence="3">Lacks conserved residue(s) required for the propagation of feature annotation.</text>
</comment>
<sequence length="400" mass="43256">MQGKKILIGITGSIAAYKIIELVRMLVKAGAEVKVIMTPSARDFVSPLVLSTLSKNKVQSDLFAEDTWSNHVMLGRWADVFVIAPLSCNTLAKMATGNCDNFLLAVYLSATCPVIAAPAMDEDMWKHPATRKNVETILAHGVKVLNVANGELASGLTGEGRMAEPAQIFAALAKSFRKNSFQGKKVLITSGPTYEAIDPVRFIGNHSSGKMGMALAEAFYLHGADVVVISGPSNITPAFDDIQVLHVTSAQEMYNTVHAHFNETDIAVLAAAVADYKPATVADQKIKKSEVLFNLELTRTKDILASLGEIKNQEQLLVGFALETNNAFQNAVAKLENKNADLIVLNSTQDTGAGFGIDTNKVTIFDRDGNQYPSAVKSKKEIAEFIVEIVHNKYCAKPDL</sequence>
<feature type="domain" description="Flavoprotein" evidence="5">
    <location>
        <begin position="4"/>
        <end position="173"/>
    </location>
</feature>
<keyword evidence="3 4" id="KW-0285">Flavoprotein</keyword>
<evidence type="ECO:0000259" key="5">
    <source>
        <dbReference type="Pfam" id="PF02441"/>
    </source>
</evidence>
<dbReference type="GO" id="GO:0046872">
    <property type="term" value="F:metal ion binding"/>
    <property type="evidence" value="ECO:0007669"/>
    <property type="project" value="UniProtKB-KW"/>
</dbReference>
<feature type="binding site" evidence="3">
    <location>
        <position position="285"/>
    </location>
    <ligand>
        <name>CTP</name>
        <dbReference type="ChEBI" id="CHEBI:37563"/>
    </ligand>
</feature>
<evidence type="ECO:0000313" key="8">
    <source>
        <dbReference type="Proteomes" id="UP001209317"/>
    </source>
</evidence>
<dbReference type="InterPro" id="IPR035929">
    <property type="entry name" value="CoaB-like_sf"/>
</dbReference>
<dbReference type="PANTHER" id="PTHR14359">
    <property type="entry name" value="HOMO-OLIGOMERIC FLAVIN CONTAINING CYS DECARBOXYLASE FAMILY"/>
    <property type="match status" value="1"/>
</dbReference>
<keyword evidence="3 4" id="KW-0436">Ligase</keyword>
<accession>A0AAE3LJX8</accession>
<reference evidence="7" key="1">
    <citation type="submission" date="2022-10" db="EMBL/GenBank/DDBJ databases">
        <authorList>
            <person name="Kim H.S."/>
            <person name="Kim J.-S."/>
            <person name="Suh M.K."/>
            <person name="Eom M.K."/>
            <person name="Lee J.-S."/>
        </authorList>
    </citation>
    <scope>NUCLEOTIDE SEQUENCE</scope>
    <source>
        <strain evidence="7">LIP-5</strain>
    </source>
</reference>
<dbReference type="Pfam" id="PF02441">
    <property type="entry name" value="Flavoprotein"/>
    <property type="match status" value="1"/>
</dbReference>
<dbReference type="GO" id="GO:0015941">
    <property type="term" value="P:pantothenate catabolic process"/>
    <property type="evidence" value="ECO:0007669"/>
    <property type="project" value="InterPro"/>
</dbReference>
<comment type="cofactor">
    <cofactor evidence="3">
        <name>FMN</name>
        <dbReference type="ChEBI" id="CHEBI:58210"/>
    </cofactor>
    <text evidence="3">Binds 1 FMN per subunit.</text>
</comment>
<comment type="catalytic activity">
    <reaction evidence="3 4">
        <text>(R)-4'-phosphopantothenate + L-cysteine + CTP = N-[(R)-4-phosphopantothenoyl]-L-cysteine + CMP + diphosphate + H(+)</text>
        <dbReference type="Rhea" id="RHEA:19397"/>
        <dbReference type="ChEBI" id="CHEBI:10986"/>
        <dbReference type="ChEBI" id="CHEBI:15378"/>
        <dbReference type="ChEBI" id="CHEBI:33019"/>
        <dbReference type="ChEBI" id="CHEBI:35235"/>
        <dbReference type="ChEBI" id="CHEBI:37563"/>
        <dbReference type="ChEBI" id="CHEBI:59458"/>
        <dbReference type="ChEBI" id="CHEBI:60377"/>
        <dbReference type="EC" id="6.3.2.5"/>
    </reaction>
</comment>
<comment type="similarity">
    <text evidence="3 4">In the N-terminal section; belongs to the HFCD (homo-oligomeric flavin containing Cys decarboxylase) superfamily.</text>
</comment>
<keyword evidence="8" id="KW-1185">Reference proteome</keyword>
<evidence type="ECO:0000313" key="7">
    <source>
        <dbReference type="EMBL" id="MCU7693824.1"/>
    </source>
</evidence>
<comment type="function">
    <text evidence="3">Catalyzes two sequential steps in the biosynthesis of coenzyme A. In the first step cysteine is conjugated to 4'-phosphopantothenate to form 4-phosphopantothenoylcysteine. In the second step the latter compound is decarboxylated to form 4'-phosphopantotheine.</text>
</comment>
<feature type="binding site" evidence="3">
    <location>
        <position position="334"/>
    </location>
    <ligand>
        <name>CTP</name>
        <dbReference type="ChEBI" id="CHEBI:37563"/>
    </ligand>
</feature>
<dbReference type="InterPro" id="IPR007085">
    <property type="entry name" value="DNA/pantothenate-metab_flavo_C"/>
</dbReference>
<dbReference type="InterPro" id="IPR003382">
    <property type="entry name" value="Flavoprotein"/>
</dbReference>
<feature type="binding site" evidence="3">
    <location>
        <position position="275"/>
    </location>
    <ligand>
        <name>CTP</name>
        <dbReference type="ChEBI" id="CHEBI:37563"/>
    </ligand>
</feature>
<comment type="pathway">
    <text evidence="3 4">Cofactor biosynthesis; coenzyme A biosynthesis; CoA from (R)-pantothenate: step 3/5.</text>
</comment>
<dbReference type="Gene3D" id="3.40.50.1950">
    <property type="entry name" value="Flavin prenyltransferase-like"/>
    <property type="match status" value="1"/>
</dbReference>
<dbReference type="Pfam" id="PF04127">
    <property type="entry name" value="DFP"/>
    <property type="match status" value="1"/>
</dbReference>
<dbReference type="PANTHER" id="PTHR14359:SF6">
    <property type="entry name" value="PHOSPHOPANTOTHENOYLCYSTEINE DECARBOXYLASE"/>
    <property type="match status" value="1"/>
</dbReference>
<dbReference type="GO" id="GO:0071513">
    <property type="term" value="C:phosphopantothenoylcysteine decarboxylase complex"/>
    <property type="evidence" value="ECO:0007669"/>
    <property type="project" value="TreeGrafter"/>
</dbReference>
<protein>
    <recommendedName>
        <fullName evidence="3">Coenzyme A biosynthesis bifunctional protein CoaBC</fullName>
    </recommendedName>
    <alternativeName>
        <fullName evidence="3">DNA/pantothenate metabolism flavoprotein</fullName>
    </alternativeName>
    <alternativeName>
        <fullName evidence="3">Phosphopantothenoylcysteine synthetase/decarboxylase</fullName>
        <shortName evidence="3">PPCS-PPCDC</shortName>
    </alternativeName>
    <domain>
        <recommendedName>
            <fullName evidence="3">Phosphopantothenoylcysteine decarboxylase</fullName>
            <shortName evidence="3">PPC decarboxylase</shortName>
            <shortName evidence="3">PPC-DC</shortName>
            <ecNumber evidence="3">4.1.1.36</ecNumber>
        </recommendedName>
        <alternativeName>
            <fullName evidence="3">CoaC</fullName>
        </alternativeName>
    </domain>
    <domain>
        <recommendedName>
            <fullName evidence="3">Phosphopantothenate--cysteine ligase</fullName>
            <ecNumber evidence="3">6.3.2.5</ecNumber>
        </recommendedName>
        <alternativeName>
            <fullName evidence="3">CoaB</fullName>
        </alternativeName>
        <alternativeName>
            <fullName evidence="3">Phosphopantothenoylcysteine synthetase</fullName>
            <shortName evidence="3">PPC synthetase</shortName>
            <shortName evidence="3">PPC-S</shortName>
        </alternativeName>
    </domain>
</protein>
<comment type="pathway">
    <text evidence="3 4">Cofactor biosynthesis; coenzyme A biosynthesis; CoA from (R)-pantothenate: step 2/5.</text>
</comment>
<feature type="binding site" evidence="3">
    <location>
        <position position="320"/>
    </location>
    <ligand>
        <name>CTP</name>
        <dbReference type="ChEBI" id="CHEBI:37563"/>
    </ligand>
</feature>
<dbReference type="EC" id="6.3.2.5" evidence="3"/>
<proteinExistence type="inferred from homology"/>
<keyword evidence="3" id="KW-0479">Metal-binding</keyword>
<dbReference type="SUPFAM" id="SSF102645">
    <property type="entry name" value="CoaB-like"/>
    <property type="match status" value="1"/>
</dbReference>
<dbReference type="GO" id="GO:0010181">
    <property type="term" value="F:FMN binding"/>
    <property type="evidence" value="ECO:0007669"/>
    <property type="project" value="UniProtKB-UniRule"/>
</dbReference>
<keyword evidence="1 3" id="KW-0210">Decarboxylase</keyword>
<dbReference type="GO" id="GO:0004632">
    <property type="term" value="F:phosphopantothenate--cysteine ligase activity"/>
    <property type="evidence" value="ECO:0007669"/>
    <property type="project" value="UniProtKB-UniRule"/>
</dbReference>
<evidence type="ECO:0000256" key="2">
    <source>
        <dbReference type="ARBA" id="ARBA00023239"/>
    </source>
</evidence>
<keyword evidence="3" id="KW-0511">Multifunctional enzyme</keyword>
<comment type="function">
    <text evidence="4">Catalyzes two steps in the biosynthesis of coenzyme A. In the first step cysteine is conjugated to 4'-phosphopantothenate to form 4-phosphopantothenoylcysteine, in the latter compound is decarboxylated to form 4'-phosphopantotheine.</text>
</comment>
<feature type="region of interest" description="Phosphopantothenoylcysteine decarboxylase" evidence="3">
    <location>
        <begin position="1"/>
        <end position="185"/>
    </location>
</feature>
<dbReference type="InterPro" id="IPR036551">
    <property type="entry name" value="Flavin_trans-like"/>
</dbReference>
<keyword evidence="2 3" id="KW-0456">Lyase</keyword>
<evidence type="ECO:0000256" key="1">
    <source>
        <dbReference type="ARBA" id="ARBA00022793"/>
    </source>
</evidence>
<comment type="catalytic activity">
    <reaction evidence="3 4">
        <text>N-[(R)-4-phosphopantothenoyl]-L-cysteine + H(+) = (R)-4'-phosphopantetheine + CO2</text>
        <dbReference type="Rhea" id="RHEA:16793"/>
        <dbReference type="ChEBI" id="CHEBI:15378"/>
        <dbReference type="ChEBI" id="CHEBI:16526"/>
        <dbReference type="ChEBI" id="CHEBI:59458"/>
        <dbReference type="ChEBI" id="CHEBI:61723"/>
        <dbReference type="EC" id="4.1.1.36"/>
    </reaction>
</comment>
<feature type="binding site" evidence="3">
    <location>
        <position position="338"/>
    </location>
    <ligand>
        <name>CTP</name>
        <dbReference type="ChEBI" id="CHEBI:37563"/>
    </ligand>
</feature>
<comment type="caution">
    <text evidence="7">The sequence shown here is derived from an EMBL/GenBank/DDBJ whole genome shotgun (WGS) entry which is preliminary data.</text>
</comment>
<gene>
    <name evidence="3 7" type="primary">coaBC</name>
    <name evidence="7" type="ORF">OD355_04750</name>
</gene>
<keyword evidence="3 4" id="KW-0288">FMN</keyword>
<dbReference type="SUPFAM" id="SSF52507">
    <property type="entry name" value="Homo-oligomeric flavin-containing Cys decarboxylases, HFCD"/>
    <property type="match status" value="1"/>
</dbReference>
<dbReference type="InterPro" id="IPR005252">
    <property type="entry name" value="CoaBC"/>
</dbReference>
<dbReference type="Proteomes" id="UP001209317">
    <property type="component" value="Unassembled WGS sequence"/>
</dbReference>
<dbReference type="EC" id="4.1.1.36" evidence="3"/>
<dbReference type="AlphaFoldDB" id="A0AAE3LJX8"/>
<dbReference type="EMBL" id="JAOTPL010000004">
    <property type="protein sequence ID" value="MCU7693824.1"/>
    <property type="molecule type" value="Genomic_DNA"/>
</dbReference>
<dbReference type="GO" id="GO:0015937">
    <property type="term" value="P:coenzyme A biosynthetic process"/>
    <property type="evidence" value="ECO:0007669"/>
    <property type="project" value="UniProtKB-UniRule"/>
</dbReference>
<organism evidence="7 8">
    <name type="scientific">Haoranjiania flava</name>
    <dbReference type="NCBI Taxonomy" id="1856322"/>
    <lineage>
        <taxon>Bacteria</taxon>
        <taxon>Pseudomonadati</taxon>
        <taxon>Bacteroidota</taxon>
        <taxon>Chitinophagia</taxon>
        <taxon>Chitinophagales</taxon>
        <taxon>Chitinophagaceae</taxon>
        <taxon>Haoranjiania</taxon>
    </lineage>
</organism>
<comment type="cofactor">
    <cofactor evidence="3">
        <name>Mg(2+)</name>
        <dbReference type="ChEBI" id="CHEBI:18420"/>
    </cofactor>
</comment>
<dbReference type="RefSeq" id="WP_263037310.1">
    <property type="nucleotide sequence ID" value="NZ_JAOTPL010000004.1"/>
</dbReference>
<comment type="similarity">
    <text evidence="3 4">In the C-terminal section; belongs to the PPC synthetase family.</text>
</comment>
<keyword evidence="3" id="KW-0460">Magnesium</keyword>
<name>A0AAE3LJX8_9BACT</name>
<dbReference type="NCBIfam" id="TIGR00521">
    <property type="entry name" value="coaBC_dfp"/>
    <property type="match status" value="1"/>
</dbReference>
<evidence type="ECO:0000256" key="3">
    <source>
        <dbReference type="HAMAP-Rule" id="MF_02225"/>
    </source>
</evidence>
<feature type="domain" description="DNA/pantothenate metabolism flavoprotein C-terminal" evidence="6">
    <location>
        <begin position="182"/>
        <end position="391"/>
    </location>
</feature>